<feature type="compositionally biased region" description="Acidic residues" evidence="1">
    <location>
        <begin position="20"/>
        <end position="32"/>
    </location>
</feature>
<feature type="region of interest" description="Disordered" evidence="1">
    <location>
        <begin position="1"/>
        <end position="33"/>
    </location>
</feature>
<dbReference type="OrthoDB" id="10665733at2759"/>
<accession>A0A9N8HK49</accession>
<evidence type="ECO:0000313" key="2">
    <source>
        <dbReference type="EMBL" id="CAB9515305.1"/>
    </source>
</evidence>
<evidence type="ECO:0000313" key="3">
    <source>
        <dbReference type="Proteomes" id="UP001153069"/>
    </source>
</evidence>
<proteinExistence type="predicted"/>
<gene>
    <name evidence="2" type="ORF">SEMRO_706_G190500.1</name>
</gene>
<dbReference type="AlphaFoldDB" id="A0A9N8HK49"/>
<evidence type="ECO:0000256" key="1">
    <source>
        <dbReference type="SAM" id="MobiDB-lite"/>
    </source>
</evidence>
<reference evidence="2" key="1">
    <citation type="submission" date="2020-06" db="EMBL/GenBank/DDBJ databases">
        <authorList>
            <consortium name="Plant Systems Biology data submission"/>
        </authorList>
    </citation>
    <scope>NUCLEOTIDE SEQUENCE</scope>
    <source>
        <strain evidence="2">D6</strain>
    </source>
</reference>
<comment type="caution">
    <text evidence="2">The sequence shown here is derived from an EMBL/GenBank/DDBJ whole genome shotgun (WGS) entry which is preliminary data.</text>
</comment>
<protein>
    <submittedName>
        <fullName evidence="2">Uncharacterized protein</fullName>
    </submittedName>
</protein>
<dbReference type="Proteomes" id="UP001153069">
    <property type="component" value="Unassembled WGS sequence"/>
</dbReference>
<dbReference type="EMBL" id="CAICTM010000705">
    <property type="protein sequence ID" value="CAB9515305.1"/>
    <property type="molecule type" value="Genomic_DNA"/>
</dbReference>
<keyword evidence="3" id="KW-1185">Reference proteome</keyword>
<sequence>MASDYVLASSDDAESRRDEEIPDYYEPIDDNDPAPLPELSEAIVIMQHEAFDKYIATRVCVPQGDQMSYVTVTKRKRNPDGKLIGLSNSNPLLDTSIYEVESDSGETRPTRQIYVQESIMSCQWMMSGYTLY</sequence>
<organism evidence="2 3">
    <name type="scientific">Seminavis robusta</name>
    <dbReference type="NCBI Taxonomy" id="568900"/>
    <lineage>
        <taxon>Eukaryota</taxon>
        <taxon>Sar</taxon>
        <taxon>Stramenopiles</taxon>
        <taxon>Ochrophyta</taxon>
        <taxon>Bacillariophyta</taxon>
        <taxon>Bacillariophyceae</taxon>
        <taxon>Bacillariophycidae</taxon>
        <taxon>Naviculales</taxon>
        <taxon>Naviculaceae</taxon>
        <taxon>Seminavis</taxon>
    </lineage>
</organism>
<name>A0A9N8HK49_9STRA</name>